<dbReference type="InterPro" id="IPR051164">
    <property type="entry name" value="NmrA-like_oxidored"/>
</dbReference>
<protein>
    <recommendedName>
        <fullName evidence="3">NmrA-like domain-containing protein</fullName>
    </recommendedName>
</protein>
<comment type="similarity">
    <text evidence="1">Belongs to the NmrA-type oxidoreductase family.</text>
</comment>
<organism evidence="4 5">
    <name type="scientific">Lobosporangium transversale</name>
    <dbReference type="NCBI Taxonomy" id="64571"/>
    <lineage>
        <taxon>Eukaryota</taxon>
        <taxon>Fungi</taxon>
        <taxon>Fungi incertae sedis</taxon>
        <taxon>Mucoromycota</taxon>
        <taxon>Mortierellomycotina</taxon>
        <taxon>Mortierellomycetes</taxon>
        <taxon>Mortierellales</taxon>
        <taxon>Mortierellaceae</taxon>
        <taxon>Lobosporangium</taxon>
    </lineage>
</organism>
<dbReference type="PANTHER" id="PTHR42748:SF11">
    <property type="entry name" value="NMRA-LIKE DOMAIN-CONTAINING PROTEIN"/>
    <property type="match status" value="1"/>
</dbReference>
<evidence type="ECO:0000256" key="1">
    <source>
        <dbReference type="ARBA" id="ARBA00006328"/>
    </source>
</evidence>
<dbReference type="PANTHER" id="PTHR42748">
    <property type="entry name" value="NITROGEN METABOLITE REPRESSION PROTEIN NMRA FAMILY MEMBER"/>
    <property type="match status" value="1"/>
</dbReference>
<comment type="caution">
    <text evidence="4">The sequence shown here is derived from an EMBL/GenBank/DDBJ whole genome shotgun (WGS) entry which is preliminary data.</text>
</comment>
<dbReference type="Gene3D" id="3.40.50.720">
    <property type="entry name" value="NAD(P)-binding Rossmann-like Domain"/>
    <property type="match status" value="1"/>
</dbReference>
<dbReference type="InterPro" id="IPR008030">
    <property type="entry name" value="NmrA-like"/>
</dbReference>
<keyword evidence="2" id="KW-0521">NADP</keyword>
<evidence type="ECO:0000313" key="5">
    <source>
        <dbReference type="Proteomes" id="UP000193648"/>
    </source>
</evidence>
<dbReference type="Proteomes" id="UP000193648">
    <property type="component" value="Unassembled WGS sequence"/>
</dbReference>
<dbReference type="RefSeq" id="XP_021885636.1">
    <property type="nucleotide sequence ID" value="XM_022029687.1"/>
</dbReference>
<dbReference type="STRING" id="64571.A0A1Y2H2J6"/>
<evidence type="ECO:0000256" key="2">
    <source>
        <dbReference type="ARBA" id="ARBA00022857"/>
    </source>
</evidence>
<evidence type="ECO:0000313" key="4">
    <source>
        <dbReference type="EMBL" id="ORZ27933.1"/>
    </source>
</evidence>
<dbReference type="GeneID" id="33571530"/>
<proteinExistence type="inferred from homology"/>
<evidence type="ECO:0000259" key="3">
    <source>
        <dbReference type="Pfam" id="PF05368"/>
    </source>
</evidence>
<feature type="domain" description="NmrA-like" evidence="3">
    <location>
        <begin position="6"/>
        <end position="305"/>
    </location>
</feature>
<dbReference type="EMBL" id="MCFF01000003">
    <property type="protein sequence ID" value="ORZ27933.1"/>
    <property type="molecule type" value="Genomic_DNA"/>
</dbReference>
<dbReference type="CDD" id="cd05251">
    <property type="entry name" value="NmrA_like_SDR_a"/>
    <property type="match status" value="1"/>
</dbReference>
<sequence>MKPSPKILAVFGATGRQGGSVVDYVLSHPELSKQFKIRAVTRVPSKPAAQALQERGVEVVKGDLFDKESIDAALRGAHTVFGIIPTNFDDSLYVVEDLLGKMLADAVVASGAQYFIFSTLWHAHDTSNGKHTDAHAFNAKGDIEKYIRSLPIKSAFFAPSVFYQDFSNIFFVPKRQDDGTFAIFSVTSPQSVFEFFDVRDTGKFVGAILAEPEKFEGKTLCAAATLCSFEEAAEMISRATGKTVKYKQLSVDEFDRVMPTTHSRTTAYGMLYLEEFGFFGPEGKELIEWSTKNIHDKLTTLEEFLQKGPPYLQ</sequence>
<dbReference type="Pfam" id="PF05368">
    <property type="entry name" value="NmrA"/>
    <property type="match status" value="1"/>
</dbReference>
<dbReference type="InterPro" id="IPR036291">
    <property type="entry name" value="NAD(P)-bd_dom_sf"/>
</dbReference>
<accession>A0A1Y2H2J6</accession>
<gene>
    <name evidence="4" type="ORF">BCR41DRAFT_418910</name>
</gene>
<keyword evidence="5" id="KW-1185">Reference proteome</keyword>
<reference evidence="4 5" key="1">
    <citation type="submission" date="2016-07" db="EMBL/GenBank/DDBJ databases">
        <title>Pervasive Adenine N6-methylation of Active Genes in Fungi.</title>
        <authorList>
            <consortium name="DOE Joint Genome Institute"/>
            <person name="Mondo S.J."/>
            <person name="Dannebaum R.O."/>
            <person name="Kuo R.C."/>
            <person name="Labutti K."/>
            <person name="Haridas S."/>
            <person name="Kuo A."/>
            <person name="Salamov A."/>
            <person name="Ahrendt S.R."/>
            <person name="Lipzen A."/>
            <person name="Sullivan W."/>
            <person name="Andreopoulos W.B."/>
            <person name="Clum A."/>
            <person name="Lindquist E."/>
            <person name="Daum C."/>
            <person name="Ramamoorthy G.K."/>
            <person name="Gryganskyi A."/>
            <person name="Culley D."/>
            <person name="Magnuson J.K."/>
            <person name="James T.Y."/>
            <person name="O'Malley M.A."/>
            <person name="Stajich J.E."/>
            <person name="Spatafora J.W."/>
            <person name="Visel A."/>
            <person name="Grigoriev I.V."/>
        </authorList>
    </citation>
    <scope>NUCLEOTIDE SEQUENCE [LARGE SCALE GENOMIC DNA]</scope>
    <source>
        <strain evidence="4 5">NRRL 3116</strain>
    </source>
</reference>
<dbReference type="OrthoDB" id="10254221at2759"/>
<name>A0A1Y2H2J6_9FUNG</name>
<dbReference type="Gene3D" id="3.90.25.10">
    <property type="entry name" value="UDP-galactose 4-epimerase, domain 1"/>
    <property type="match status" value="1"/>
</dbReference>
<dbReference type="SUPFAM" id="SSF51735">
    <property type="entry name" value="NAD(P)-binding Rossmann-fold domains"/>
    <property type="match status" value="1"/>
</dbReference>
<dbReference type="GO" id="GO:0005634">
    <property type="term" value="C:nucleus"/>
    <property type="evidence" value="ECO:0007669"/>
    <property type="project" value="TreeGrafter"/>
</dbReference>
<dbReference type="InParanoid" id="A0A1Y2H2J6"/>
<dbReference type="AlphaFoldDB" id="A0A1Y2H2J6"/>